<feature type="domain" description="CENP-V/GFA" evidence="4">
    <location>
        <begin position="8"/>
        <end position="120"/>
    </location>
</feature>
<keyword evidence="5" id="KW-1185">Reference proteome</keyword>
<dbReference type="PANTHER" id="PTHR28620">
    <property type="entry name" value="CENTROMERE PROTEIN V"/>
    <property type="match status" value="1"/>
</dbReference>
<dbReference type="AlphaFoldDB" id="A0A914BXS1"/>
<protein>
    <submittedName>
        <fullName evidence="6">CENP-V/GFA domain-containing protein</fullName>
    </submittedName>
</protein>
<dbReference type="SUPFAM" id="SSF51316">
    <property type="entry name" value="Mss4-like"/>
    <property type="match status" value="1"/>
</dbReference>
<dbReference type="Gene3D" id="2.170.150.70">
    <property type="match status" value="1"/>
</dbReference>
<reference evidence="6" key="1">
    <citation type="submission" date="2022-11" db="UniProtKB">
        <authorList>
            <consortium name="WormBaseParasite"/>
        </authorList>
    </citation>
    <scope>IDENTIFICATION</scope>
</reference>
<dbReference type="Pfam" id="PF04828">
    <property type="entry name" value="GFA"/>
    <property type="match status" value="1"/>
</dbReference>
<proteinExistence type="inferred from homology"/>
<accession>A0A914BXS1</accession>
<evidence type="ECO:0000256" key="3">
    <source>
        <dbReference type="ARBA" id="ARBA00022833"/>
    </source>
</evidence>
<dbReference type="PROSITE" id="PS51891">
    <property type="entry name" value="CENP_V_GFA"/>
    <property type="match status" value="1"/>
</dbReference>
<dbReference type="GO" id="GO:0016846">
    <property type="term" value="F:carbon-sulfur lyase activity"/>
    <property type="evidence" value="ECO:0007669"/>
    <property type="project" value="InterPro"/>
</dbReference>
<evidence type="ECO:0000259" key="4">
    <source>
        <dbReference type="PROSITE" id="PS51891"/>
    </source>
</evidence>
<evidence type="ECO:0000256" key="1">
    <source>
        <dbReference type="ARBA" id="ARBA00005495"/>
    </source>
</evidence>
<dbReference type="InterPro" id="IPR011057">
    <property type="entry name" value="Mss4-like_sf"/>
</dbReference>
<evidence type="ECO:0000313" key="6">
    <source>
        <dbReference type="WBParaSite" id="ACRNAN_Path_124.g438.t1"/>
    </source>
</evidence>
<sequence length="133" mass="15291">MPLEERIHEGSCHCDAVKWTCKAPSIIEAIQCNCSICKKKQNHHFIVAKENFQLLQGEDKLTYYRFNTGVAKHPFCSVCGVQSFYMPRSNPDSVAIMPHCIDSDTVKEVRYKSYDGQNWEQTIQTNQPVAYRS</sequence>
<keyword evidence="3" id="KW-0862">Zinc</keyword>
<dbReference type="InterPro" id="IPR006913">
    <property type="entry name" value="CENP-V/GFA"/>
</dbReference>
<evidence type="ECO:0000256" key="2">
    <source>
        <dbReference type="ARBA" id="ARBA00022723"/>
    </source>
</evidence>
<organism evidence="5 6">
    <name type="scientific">Acrobeloides nanus</name>
    <dbReference type="NCBI Taxonomy" id="290746"/>
    <lineage>
        <taxon>Eukaryota</taxon>
        <taxon>Metazoa</taxon>
        <taxon>Ecdysozoa</taxon>
        <taxon>Nematoda</taxon>
        <taxon>Chromadorea</taxon>
        <taxon>Rhabditida</taxon>
        <taxon>Tylenchina</taxon>
        <taxon>Cephalobomorpha</taxon>
        <taxon>Cephaloboidea</taxon>
        <taxon>Cephalobidae</taxon>
        <taxon>Acrobeloides</taxon>
    </lineage>
</organism>
<keyword evidence="2" id="KW-0479">Metal-binding</keyword>
<name>A0A914BXS1_9BILA</name>
<dbReference type="PANTHER" id="PTHR28620:SF1">
    <property type="entry name" value="CENP-V_GFA DOMAIN-CONTAINING PROTEIN"/>
    <property type="match status" value="1"/>
</dbReference>
<comment type="similarity">
    <text evidence="1">Belongs to the Gfa family.</text>
</comment>
<dbReference type="WBParaSite" id="ACRNAN_Path_124.g438.t1">
    <property type="protein sequence ID" value="ACRNAN_Path_124.g438.t1"/>
    <property type="gene ID" value="ACRNAN_Path_124.g438"/>
</dbReference>
<dbReference type="InterPro" id="IPR052355">
    <property type="entry name" value="CENP-V-like"/>
</dbReference>
<dbReference type="Proteomes" id="UP000887540">
    <property type="component" value="Unplaced"/>
</dbReference>
<dbReference type="GO" id="GO:0046872">
    <property type="term" value="F:metal ion binding"/>
    <property type="evidence" value="ECO:0007669"/>
    <property type="project" value="UniProtKB-KW"/>
</dbReference>
<evidence type="ECO:0000313" key="5">
    <source>
        <dbReference type="Proteomes" id="UP000887540"/>
    </source>
</evidence>